<dbReference type="GO" id="GO:0008556">
    <property type="term" value="F:P-type potassium transmembrane transporter activity"/>
    <property type="evidence" value="ECO:0007669"/>
    <property type="project" value="InterPro"/>
</dbReference>
<dbReference type="Pfam" id="PF09604">
    <property type="entry name" value="Potass_KdpF"/>
    <property type="match status" value="1"/>
</dbReference>
<name>A0A8E1V8X3_9GAMM</name>
<dbReference type="GO" id="GO:0005886">
    <property type="term" value="C:plasma membrane"/>
    <property type="evidence" value="ECO:0007669"/>
    <property type="project" value="InterPro"/>
</dbReference>
<dbReference type="AlphaFoldDB" id="A0A8E1V8X3"/>
<dbReference type="EMBL" id="LDSE01000023">
    <property type="protein sequence ID" value="KTS67318.1"/>
    <property type="molecule type" value="Genomic_DNA"/>
</dbReference>
<evidence type="ECO:0000256" key="1">
    <source>
        <dbReference type="SAM" id="Phobius"/>
    </source>
</evidence>
<dbReference type="GO" id="GO:0016787">
    <property type="term" value="F:hydrolase activity"/>
    <property type="evidence" value="ECO:0007669"/>
    <property type="project" value="UniProtKB-KW"/>
</dbReference>
<gene>
    <name evidence="2" type="primary">kdpF</name>
    <name evidence="2" type="ORF">SA3R_13380</name>
</gene>
<protein>
    <submittedName>
        <fullName evidence="2">Potassium-transporting ATPase subunit F</fullName>
        <ecNumber evidence="2">3.6.3.12</ecNumber>
    </submittedName>
</protein>
<evidence type="ECO:0000313" key="3">
    <source>
        <dbReference type="Proteomes" id="UP000071979"/>
    </source>
</evidence>
<keyword evidence="1" id="KW-1133">Transmembrane helix</keyword>
<evidence type="ECO:0000313" key="2">
    <source>
        <dbReference type="EMBL" id="KTS67318.1"/>
    </source>
</evidence>
<sequence>MLAALPNPLEVAVSVGVIAGIVLVFLLLGYLIYALLNAEAF</sequence>
<keyword evidence="2" id="KW-0378">Hydrolase</keyword>
<accession>A0A8E1V8X3</accession>
<dbReference type="NCBIfam" id="NF011332">
    <property type="entry name" value="PRK14748.1"/>
    <property type="match status" value="1"/>
</dbReference>
<dbReference type="NCBIfam" id="TIGR02115">
    <property type="entry name" value="potass_kdpF"/>
    <property type="match status" value="1"/>
</dbReference>
<keyword evidence="1" id="KW-0812">Transmembrane</keyword>
<keyword evidence="1" id="KW-0472">Membrane</keyword>
<dbReference type="EC" id="3.6.3.12" evidence="2"/>
<dbReference type="Proteomes" id="UP000071979">
    <property type="component" value="Unassembled WGS sequence"/>
</dbReference>
<proteinExistence type="predicted"/>
<dbReference type="InterPro" id="IPR011726">
    <property type="entry name" value="KdpF"/>
</dbReference>
<reference evidence="2 3" key="1">
    <citation type="journal article" date="2016" name="Front. Microbiol.">
        <title>Genomic Resource of Rice Seed Associated Bacteria.</title>
        <authorList>
            <person name="Midha S."/>
            <person name="Bansal K."/>
            <person name="Sharma S."/>
            <person name="Kumar N."/>
            <person name="Patil P.P."/>
            <person name="Chaudhry V."/>
            <person name="Patil P.B."/>
        </authorList>
    </citation>
    <scope>NUCLEOTIDE SEQUENCE [LARGE SCALE GENOMIC DNA]</scope>
    <source>
        <strain evidence="2 3">SA3</strain>
    </source>
</reference>
<organism evidence="2 3">
    <name type="scientific">Pantoea dispersa</name>
    <dbReference type="NCBI Taxonomy" id="59814"/>
    <lineage>
        <taxon>Bacteria</taxon>
        <taxon>Pseudomonadati</taxon>
        <taxon>Pseudomonadota</taxon>
        <taxon>Gammaproteobacteria</taxon>
        <taxon>Enterobacterales</taxon>
        <taxon>Erwiniaceae</taxon>
        <taxon>Pantoea</taxon>
    </lineage>
</organism>
<comment type="caution">
    <text evidence="2">The sequence shown here is derived from an EMBL/GenBank/DDBJ whole genome shotgun (WGS) entry which is preliminary data.</text>
</comment>
<feature type="transmembrane region" description="Helical" evidence="1">
    <location>
        <begin position="12"/>
        <end position="36"/>
    </location>
</feature>